<feature type="domain" description="Tail spike" evidence="1">
    <location>
        <begin position="90"/>
        <end position="334"/>
    </location>
</feature>
<proteinExistence type="predicted"/>
<evidence type="ECO:0000313" key="3">
    <source>
        <dbReference type="EMBL" id="AOR22736.1"/>
    </source>
</evidence>
<evidence type="ECO:0008006" key="5">
    <source>
        <dbReference type="Google" id="ProtNLM"/>
    </source>
</evidence>
<name>A0A1D7XHC0_9CLOT</name>
<dbReference type="OrthoDB" id="4387735at2"/>
<dbReference type="NCBIfam" id="TIGR01665">
    <property type="entry name" value="put_anti_recept"/>
    <property type="match status" value="1"/>
</dbReference>
<dbReference type="InterPro" id="IPR044051">
    <property type="entry name" value="Prophage_tail_N"/>
</dbReference>
<dbReference type="Pfam" id="PF06605">
    <property type="entry name" value="Prophage_tail"/>
    <property type="match status" value="1"/>
</dbReference>
<dbReference type="InterPro" id="IPR007119">
    <property type="entry name" value="Phage_tail_spike_N"/>
</dbReference>
<dbReference type="Pfam" id="PF18994">
    <property type="entry name" value="Prophage_tailD1"/>
    <property type="match status" value="1"/>
</dbReference>
<organism evidence="3 4">
    <name type="scientific">Clostridium taeniosporum</name>
    <dbReference type="NCBI Taxonomy" id="394958"/>
    <lineage>
        <taxon>Bacteria</taxon>
        <taxon>Bacillati</taxon>
        <taxon>Bacillota</taxon>
        <taxon>Clostridia</taxon>
        <taxon>Eubacteriales</taxon>
        <taxon>Clostridiaceae</taxon>
        <taxon>Clostridium</taxon>
    </lineage>
</organism>
<gene>
    <name evidence="3" type="ORF">BGI42_02975</name>
</gene>
<dbReference type="EMBL" id="CP017253">
    <property type="protein sequence ID" value="AOR22736.1"/>
    <property type="molecule type" value="Genomic_DNA"/>
</dbReference>
<evidence type="ECO:0000313" key="4">
    <source>
        <dbReference type="Proteomes" id="UP000094652"/>
    </source>
</evidence>
<evidence type="ECO:0000259" key="1">
    <source>
        <dbReference type="Pfam" id="PF06605"/>
    </source>
</evidence>
<accession>A0A1D7XHC0</accession>
<dbReference type="KEGG" id="ctae:BGI42_02975"/>
<protein>
    <recommendedName>
        <fullName evidence="5">Phage tail protein</fullName>
    </recommendedName>
</protein>
<sequence>MICVYDKKTTKGNFNNNGFGILNEPISCYITEELNGEYSLELEYATNSKKAKYLEEWNIIKADGQLFRIYKVEKNSEGKNIIKVWAKHIFYDLAYYFIEEMKAENCSVKTALQKCLVGDLIVIYTADSDIITSNSINVVEKNPVEAIFSIINIWGLGELKRDNFDVKILKSIGRDAGVLIAQGKNISGLKFNSDTTSVVTKLYPVGKNGVKLTEKYISVPNWNSEKYPPFPIIKKVEFKEAEDEVTLRALAKESANVIGLSKVSIDIDFIELSKTKEYENYKHLQTVKVGDFVIVRHKDFDIDVKVPVLKIKKDILTCVNSKVELGQPKNSILSQLDMVDIKTSIDELGNKVAESLTSMLYYANPIVLTIGTTAIEPMYLGVTAVAATNLSMNFSMYCIASAACTATIQIQLDNKDISFTPKQKLQQGDNVIGIPIGIPQVSSGPHYIGVFLKVDTGTLNIPMYNLQCMVDGRNLQGGLSAEPAHAECFEELKYIDISKLYLDKVKANYTSYELQKPVSSILNTYKAADIAAITDGKQMSINYAVSIKKYGEILYVNPQYKHKYLIDGSALIIDNDGLYFKTIYEGTAVIEPIDIGKMYSFELLDSSNFAGIEKLEVK</sequence>
<keyword evidence="4" id="KW-1185">Reference proteome</keyword>
<dbReference type="AlphaFoldDB" id="A0A1D7XHC0"/>
<dbReference type="Proteomes" id="UP000094652">
    <property type="component" value="Chromosome"/>
</dbReference>
<dbReference type="InterPro" id="IPR010572">
    <property type="entry name" value="Tail_dom"/>
</dbReference>
<dbReference type="RefSeq" id="WP_069678896.1">
    <property type="nucleotide sequence ID" value="NZ_CP017253.2"/>
</dbReference>
<evidence type="ECO:0000259" key="2">
    <source>
        <dbReference type="Pfam" id="PF18994"/>
    </source>
</evidence>
<reference evidence="4" key="1">
    <citation type="submission" date="2016-09" db="EMBL/GenBank/DDBJ databases">
        <title>Genomics of Clostridium taeniosporum, an organism which forms endospores with ribbon-like appendages.</title>
        <authorList>
            <person name="Walker J.R."/>
        </authorList>
    </citation>
    <scope>NUCLEOTIDE SEQUENCE [LARGE SCALE GENOMIC DNA]</scope>
    <source>
        <strain evidence="4">1/k</strain>
    </source>
</reference>
<dbReference type="STRING" id="394958.BGI42_02975"/>
<feature type="domain" description="Prophage endopeptidase tail N-terminal" evidence="2">
    <location>
        <begin position="15"/>
        <end position="88"/>
    </location>
</feature>